<evidence type="ECO:0000256" key="2">
    <source>
        <dbReference type="ARBA" id="ARBA00007572"/>
    </source>
</evidence>
<dbReference type="Gene3D" id="3.30.470.30">
    <property type="entry name" value="DNA ligase/mRNA capping enzyme"/>
    <property type="match status" value="1"/>
</dbReference>
<dbReference type="PROSITE" id="PS00697">
    <property type="entry name" value="DNA_LIGASE_A1"/>
    <property type="match status" value="1"/>
</dbReference>
<evidence type="ECO:0000256" key="5">
    <source>
        <dbReference type="ARBA" id="ARBA00022705"/>
    </source>
</evidence>
<dbReference type="SUPFAM" id="SSF50249">
    <property type="entry name" value="Nucleic acid-binding proteins"/>
    <property type="match status" value="1"/>
</dbReference>
<dbReference type="FunFam" id="3.30.470.30:FF:000002">
    <property type="entry name" value="DNA ligase"/>
    <property type="match status" value="1"/>
</dbReference>
<keyword evidence="10 15" id="KW-0234">DNA repair</keyword>
<organism evidence="19 20">
    <name type="scientific">Ramazzottius varieornatus</name>
    <name type="common">Water bear</name>
    <name type="synonym">Tardigrade</name>
    <dbReference type="NCBI Taxonomy" id="947166"/>
    <lineage>
        <taxon>Eukaryota</taxon>
        <taxon>Metazoa</taxon>
        <taxon>Ecdysozoa</taxon>
        <taxon>Tardigrada</taxon>
        <taxon>Eutardigrada</taxon>
        <taxon>Parachela</taxon>
        <taxon>Hypsibioidea</taxon>
        <taxon>Ramazzottiidae</taxon>
        <taxon>Ramazzottius</taxon>
    </lineage>
</organism>
<evidence type="ECO:0000256" key="14">
    <source>
        <dbReference type="ARBA" id="ARBA00054532"/>
    </source>
</evidence>
<dbReference type="InterPro" id="IPR036599">
    <property type="entry name" value="DNA_ligase_N_sf"/>
</dbReference>
<dbReference type="GO" id="GO:0003910">
    <property type="term" value="F:DNA ligase (ATP) activity"/>
    <property type="evidence" value="ECO:0007669"/>
    <property type="project" value="UniProtKB-EC"/>
</dbReference>
<evidence type="ECO:0000256" key="6">
    <source>
        <dbReference type="ARBA" id="ARBA00022741"/>
    </source>
</evidence>
<dbReference type="GO" id="GO:0005634">
    <property type="term" value="C:nucleus"/>
    <property type="evidence" value="ECO:0007669"/>
    <property type="project" value="UniProtKB-SubCell"/>
</dbReference>
<evidence type="ECO:0000256" key="17">
    <source>
        <dbReference type="SAM" id="MobiDB-lite"/>
    </source>
</evidence>
<dbReference type="GO" id="GO:0006310">
    <property type="term" value="P:DNA recombination"/>
    <property type="evidence" value="ECO:0007669"/>
    <property type="project" value="UniProtKB-KW"/>
</dbReference>
<dbReference type="SUPFAM" id="SSF117018">
    <property type="entry name" value="ATP-dependent DNA ligase DNA-binding domain"/>
    <property type="match status" value="1"/>
</dbReference>
<accession>A0A1D1W704</accession>
<dbReference type="InterPro" id="IPR016059">
    <property type="entry name" value="DNA_ligase_ATP-dep_CS"/>
</dbReference>
<keyword evidence="9 15" id="KW-0233">DNA recombination</keyword>
<evidence type="ECO:0000313" key="20">
    <source>
        <dbReference type="Proteomes" id="UP000186922"/>
    </source>
</evidence>
<dbReference type="EC" id="6.5.1.1" evidence="15"/>
<sequence length="732" mass="81738">MTSVLRPLLRIKAGLKLCRSRSVFEHSFVLPRQLTGTSSMAMAQQKSIMNYFKASPKKDGAAKASTAASTATPAEAGTSVADDLSEKDFDPSSDSYHPINDAIWRKGEKTPYLALAKTFEKISAESKRLEIIKTMTNFFRSVMLLSPEDLPKCLYLSLNKVAPAWEGIELGVGDRIVTKSIVAATGFTEKKLAEMKTRLGDTGAVAAECRSKQRTLVAPKKLSVEKVFQKFIDISKTSSKGSEAKKIEIIKGLLADSQPVEARFIVRALKGNMRMGLAETSALIALANAAILSPPGHQGKHRVTKTADSRAEEFIQAVNIMKRGYNEHPNYDTIASALAKGGLPEVERRCKIKPGIPVKPMLAHPSKGIEALLERLGDLAFVSEYKYDGERAQVHRDDKGKITVFSRNQEDHTSKFPEVVKRLPKHANEGITSFILDTEVVAFDVINKTILPFQVLTTRKRKNVEEGDVKIQVCLYAFDIIYLNGESLISMTLRNRRELLHEHFSTTEREFMFATHEESNDPEKIQEFMNKAIEDKCEGLMVKALDRAYEIDKRSNNWLKLKKDYLDTVGDSLDVAIIGCYKGSGKRVGTFGSYLCAVYDKDKEEFQSLCKLATGFSDEQLETFTAECKELIIPKPLNNYRCNLVPDYWLTPKLVWEIKGADLSISPVHTAGIGKQDPAKGISLRFPRLMHVRTDKNPEDANTGEDVVRMYRAQAAVQGNKKPFNDDEDDDY</sequence>
<dbReference type="Pfam" id="PF01068">
    <property type="entry name" value="DNA_ligase_A_M"/>
    <property type="match status" value="1"/>
</dbReference>
<evidence type="ECO:0000256" key="3">
    <source>
        <dbReference type="ARBA" id="ARBA00022598"/>
    </source>
</evidence>
<evidence type="ECO:0000256" key="10">
    <source>
        <dbReference type="ARBA" id="ARBA00023204"/>
    </source>
</evidence>
<dbReference type="Gene3D" id="1.10.3260.10">
    <property type="entry name" value="DNA ligase, ATP-dependent, N-terminal domain"/>
    <property type="match status" value="1"/>
</dbReference>
<keyword evidence="20" id="KW-1185">Reference proteome</keyword>
<dbReference type="FunFam" id="1.10.3260.10:FF:000001">
    <property type="entry name" value="DNA ligase"/>
    <property type="match status" value="1"/>
</dbReference>
<protein>
    <recommendedName>
        <fullName evidence="15">DNA ligase</fullName>
        <ecNumber evidence="15">6.5.1.1</ecNumber>
    </recommendedName>
</protein>
<dbReference type="GO" id="GO:0005524">
    <property type="term" value="F:ATP binding"/>
    <property type="evidence" value="ECO:0007669"/>
    <property type="project" value="UniProtKB-KW"/>
</dbReference>
<dbReference type="Proteomes" id="UP000186922">
    <property type="component" value="Unassembled WGS sequence"/>
</dbReference>
<dbReference type="GO" id="GO:0003677">
    <property type="term" value="F:DNA binding"/>
    <property type="evidence" value="ECO:0007669"/>
    <property type="project" value="InterPro"/>
</dbReference>
<evidence type="ECO:0000256" key="12">
    <source>
        <dbReference type="ARBA" id="ARBA00023306"/>
    </source>
</evidence>
<dbReference type="Pfam" id="PF04679">
    <property type="entry name" value="DNA_ligase_A_C"/>
    <property type="match status" value="1"/>
</dbReference>
<comment type="catalytic activity">
    <reaction evidence="13 15">
        <text>ATP + (deoxyribonucleotide)n-3'-hydroxyl + 5'-phospho-(deoxyribonucleotide)m = (deoxyribonucleotide)n+m + AMP + diphosphate.</text>
        <dbReference type="EC" id="6.5.1.1"/>
    </reaction>
</comment>
<keyword evidence="7 15" id="KW-0227">DNA damage</keyword>
<dbReference type="GO" id="GO:0071897">
    <property type="term" value="P:DNA biosynthetic process"/>
    <property type="evidence" value="ECO:0007669"/>
    <property type="project" value="InterPro"/>
</dbReference>
<evidence type="ECO:0000256" key="4">
    <source>
        <dbReference type="ARBA" id="ARBA00022618"/>
    </source>
</evidence>
<evidence type="ECO:0000256" key="8">
    <source>
        <dbReference type="ARBA" id="ARBA00022840"/>
    </source>
</evidence>
<dbReference type="InterPro" id="IPR012310">
    <property type="entry name" value="DNA_ligase_ATP-dep_cent"/>
</dbReference>
<keyword evidence="3 15" id="KW-0436">Ligase</keyword>
<keyword evidence="5" id="KW-0235">DNA replication</keyword>
<dbReference type="InterPro" id="IPR012340">
    <property type="entry name" value="NA-bd_OB-fold"/>
</dbReference>
<dbReference type="NCBIfam" id="TIGR00574">
    <property type="entry name" value="dnl1"/>
    <property type="match status" value="1"/>
</dbReference>
<keyword evidence="11" id="KW-0539">Nucleus</keyword>
<dbReference type="FunFam" id="2.40.50.140:FF:000062">
    <property type="entry name" value="DNA ligase"/>
    <property type="match status" value="1"/>
</dbReference>
<dbReference type="GO" id="GO:0006273">
    <property type="term" value="P:lagging strand elongation"/>
    <property type="evidence" value="ECO:0007669"/>
    <property type="project" value="TreeGrafter"/>
</dbReference>
<keyword evidence="6 15" id="KW-0547">Nucleotide-binding</keyword>
<comment type="similarity">
    <text evidence="2 16">Belongs to the ATP-dependent DNA ligase family.</text>
</comment>
<comment type="subcellular location">
    <subcellularLocation>
        <location evidence="1">Nucleus</location>
    </subcellularLocation>
</comment>
<dbReference type="GO" id="GO:0051301">
    <property type="term" value="P:cell division"/>
    <property type="evidence" value="ECO:0007669"/>
    <property type="project" value="UniProtKB-KW"/>
</dbReference>
<reference evidence="19 20" key="1">
    <citation type="journal article" date="2016" name="Nat. Commun.">
        <title>Extremotolerant tardigrade genome and improved radiotolerance of human cultured cells by tardigrade-unique protein.</title>
        <authorList>
            <person name="Hashimoto T."/>
            <person name="Horikawa D.D."/>
            <person name="Saito Y."/>
            <person name="Kuwahara H."/>
            <person name="Kozuka-Hata H."/>
            <person name="Shin-I T."/>
            <person name="Minakuchi Y."/>
            <person name="Ohishi K."/>
            <person name="Motoyama A."/>
            <person name="Aizu T."/>
            <person name="Enomoto A."/>
            <person name="Kondo K."/>
            <person name="Tanaka S."/>
            <person name="Hara Y."/>
            <person name="Koshikawa S."/>
            <person name="Sagara H."/>
            <person name="Miura T."/>
            <person name="Yokobori S."/>
            <person name="Miyagawa K."/>
            <person name="Suzuki Y."/>
            <person name="Kubo T."/>
            <person name="Oyama M."/>
            <person name="Kohara Y."/>
            <person name="Fujiyama A."/>
            <person name="Arakawa K."/>
            <person name="Katayama T."/>
            <person name="Toyoda A."/>
            <person name="Kunieda T."/>
        </authorList>
    </citation>
    <scope>NUCLEOTIDE SEQUENCE [LARGE SCALE GENOMIC DNA]</scope>
    <source>
        <strain evidence="19 20">YOKOZUNA-1</strain>
    </source>
</reference>
<comment type="function">
    <text evidence="14">DNA ligase that seals nicks in double-stranded DNA during DNA replication, DNA recombination and DNA repair.</text>
</comment>
<evidence type="ECO:0000259" key="18">
    <source>
        <dbReference type="PROSITE" id="PS50160"/>
    </source>
</evidence>
<dbReference type="SUPFAM" id="SSF56091">
    <property type="entry name" value="DNA ligase/mRNA capping enzyme, catalytic domain"/>
    <property type="match status" value="1"/>
</dbReference>
<dbReference type="InterPro" id="IPR012308">
    <property type="entry name" value="DNA_ligase_ATP-dep_N"/>
</dbReference>
<dbReference type="PROSITE" id="PS50160">
    <property type="entry name" value="DNA_LIGASE_A3"/>
    <property type="match status" value="1"/>
</dbReference>
<dbReference type="STRING" id="947166.A0A1D1W704"/>
<evidence type="ECO:0000256" key="15">
    <source>
        <dbReference type="RuleBase" id="RU000617"/>
    </source>
</evidence>
<name>A0A1D1W704_RAMVA</name>
<proteinExistence type="inferred from homology"/>
<keyword evidence="8 15" id="KW-0067">ATP-binding</keyword>
<keyword evidence="12" id="KW-0131">Cell cycle</keyword>
<dbReference type="PANTHER" id="PTHR45674:SF4">
    <property type="entry name" value="DNA LIGASE 1"/>
    <property type="match status" value="1"/>
</dbReference>
<dbReference type="EMBL" id="BDGG01000021">
    <property type="protein sequence ID" value="GAV09175.1"/>
    <property type="molecule type" value="Genomic_DNA"/>
</dbReference>
<dbReference type="InterPro" id="IPR050191">
    <property type="entry name" value="ATP-dep_DNA_ligase"/>
</dbReference>
<evidence type="ECO:0000256" key="11">
    <source>
        <dbReference type="ARBA" id="ARBA00023242"/>
    </source>
</evidence>
<dbReference type="PROSITE" id="PS00333">
    <property type="entry name" value="DNA_LIGASE_A2"/>
    <property type="match status" value="1"/>
</dbReference>
<feature type="domain" description="ATP-dependent DNA ligase family profile" evidence="18">
    <location>
        <begin position="466"/>
        <end position="600"/>
    </location>
</feature>
<dbReference type="CDD" id="cd07900">
    <property type="entry name" value="Adenylation_DNA_ligase_I_Euk"/>
    <property type="match status" value="1"/>
</dbReference>
<feature type="compositionally biased region" description="Low complexity" evidence="17">
    <location>
        <begin position="63"/>
        <end position="79"/>
    </location>
</feature>
<evidence type="ECO:0000313" key="19">
    <source>
        <dbReference type="EMBL" id="GAV09175.1"/>
    </source>
</evidence>
<evidence type="ECO:0000256" key="13">
    <source>
        <dbReference type="ARBA" id="ARBA00034003"/>
    </source>
</evidence>
<evidence type="ECO:0000256" key="16">
    <source>
        <dbReference type="RuleBase" id="RU004196"/>
    </source>
</evidence>
<evidence type="ECO:0000256" key="1">
    <source>
        <dbReference type="ARBA" id="ARBA00004123"/>
    </source>
</evidence>
<evidence type="ECO:0000256" key="9">
    <source>
        <dbReference type="ARBA" id="ARBA00023172"/>
    </source>
</evidence>
<dbReference type="Gene3D" id="3.30.1490.70">
    <property type="match status" value="1"/>
</dbReference>
<keyword evidence="4" id="KW-0132">Cell division</keyword>
<comment type="caution">
    <text evidence="19">The sequence shown here is derived from an EMBL/GenBank/DDBJ whole genome shotgun (WGS) entry which is preliminary data.</text>
</comment>
<dbReference type="Gene3D" id="2.40.50.140">
    <property type="entry name" value="Nucleic acid-binding proteins"/>
    <property type="match status" value="1"/>
</dbReference>
<dbReference type="CDD" id="cd07969">
    <property type="entry name" value="OBF_DNA_ligase_I"/>
    <property type="match status" value="1"/>
</dbReference>
<evidence type="ECO:0000256" key="7">
    <source>
        <dbReference type="ARBA" id="ARBA00022763"/>
    </source>
</evidence>
<dbReference type="GO" id="GO:0005739">
    <property type="term" value="C:mitochondrion"/>
    <property type="evidence" value="ECO:0007669"/>
    <property type="project" value="TreeGrafter"/>
</dbReference>
<dbReference type="AlphaFoldDB" id="A0A1D1W704"/>
<dbReference type="InterPro" id="IPR012309">
    <property type="entry name" value="DNA_ligase_ATP-dep_C"/>
</dbReference>
<dbReference type="OrthoDB" id="206088at2759"/>
<dbReference type="PANTHER" id="PTHR45674">
    <property type="entry name" value="DNA LIGASE 1/3 FAMILY MEMBER"/>
    <property type="match status" value="1"/>
</dbReference>
<dbReference type="Pfam" id="PF04675">
    <property type="entry name" value="DNA_ligase_A_N"/>
    <property type="match status" value="1"/>
</dbReference>
<dbReference type="InterPro" id="IPR000977">
    <property type="entry name" value="DNA_ligase_ATP-dep"/>
</dbReference>
<dbReference type="GO" id="GO:0006281">
    <property type="term" value="P:DNA repair"/>
    <property type="evidence" value="ECO:0007669"/>
    <property type="project" value="UniProtKB-KW"/>
</dbReference>
<gene>
    <name evidence="19" type="primary">RvY_18763</name>
    <name evidence="19" type="synonym">RvY_18763.1</name>
    <name evidence="19" type="ORF">RvY_18763-1</name>
</gene>
<feature type="region of interest" description="Disordered" evidence="17">
    <location>
        <begin position="63"/>
        <end position="93"/>
    </location>
</feature>